<evidence type="ECO:0000313" key="1">
    <source>
        <dbReference type="EMBL" id="PKK58963.1"/>
    </source>
</evidence>
<reference evidence="1 2" key="2">
    <citation type="submission" date="2017-10" db="EMBL/GenBank/DDBJ databases">
        <title>Extensive intraspecific genome diversity in a model arbuscular mycorrhizal fungus.</title>
        <authorList>
            <person name="Chen E.C.H."/>
            <person name="Morin E."/>
            <person name="Baudet D."/>
            <person name="Noel J."/>
            <person name="Ndikumana S."/>
            <person name="Charron P."/>
            <person name="St-Onge C."/>
            <person name="Giorgi J."/>
            <person name="Grigoriev I.V."/>
            <person name="Roux C."/>
            <person name="Martin F.M."/>
            <person name="Corradi N."/>
        </authorList>
    </citation>
    <scope>NUCLEOTIDE SEQUENCE [LARGE SCALE GENOMIC DNA]</scope>
    <source>
        <strain evidence="1 2">C2</strain>
    </source>
</reference>
<proteinExistence type="predicted"/>
<reference evidence="1 2" key="1">
    <citation type="submission" date="2016-04" db="EMBL/GenBank/DDBJ databases">
        <title>Genome analyses suggest a sexual origin of heterokaryosis in a supposedly ancient asexual fungus.</title>
        <authorList>
            <person name="Ropars J."/>
            <person name="Sedzielewska K."/>
            <person name="Noel J."/>
            <person name="Charron P."/>
            <person name="Farinelli L."/>
            <person name="Marton T."/>
            <person name="Kruger M."/>
            <person name="Pelin A."/>
            <person name="Brachmann A."/>
            <person name="Corradi N."/>
        </authorList>
    </citation>
    <scope>NUCLEOTIDE SEQUENCE [LARGE SCALE GENOMIC DNA]</scope>
    <source>
        <strain evidence="1 2">C2</strain>
    </source>
</reference>
<protein>
    <submittedName>
        <fullName evidence="1">Uncharacterized protein</fullName>
    </submittedName>
</protein>
<sequence length="64" mass="7475">GTYLMIWKQYRSLALLPVQGRTARWYRDVAHLCTLRTDNLTVSNDLEITKVTHWAFLLDIIPDA</sequence>
<name>A0A2N1MBE3_9GLOM</name>
<feature type="non-terminal residue" evidence="1">
    <location>
        <position position="1"/>
    </location>
</feature>
<dbReference type="VEuPathDB" id="FungiDB:RhiirA1_450424"/>
<dbReference type="Proteomes" id="UP000233469">
    <property type="component" value="Unassembled WGS sequence"/>
</dbReference>
<organism evidence="1 2">
    <name type="scientific">Rhizophagus irregularis</name>
    <dbReference type="NCBI Taxonomy" id="588596"/>
    <lineage>
        <taxon>Eukaryota</taxon>
        <taxon>Fungi</taxon>
        <taxon>Fungi incertae sedis</taxon>
        <taxon>Mucoromycota</taxon>
        <taxon>Glomeromycotina</taxon>
        <taxon>Glomeromycetes</taxon>
        <taxon>Glomerales</taxon>
        <taxon>Glomeraceae</taxon>
        <taxon>Rhizophagus</taxon>
    </lineage>
</organism>
<evidence type="ECO:0000313" key="2">
    <source>
        <dbReference type="Proteomes" id="UP000233469"/>
    </source>
</evidence>
<gene>
    <name evidence="1" type="ORF">RhiirC2_795506</name>
</gene>
<dbReference type="EMBL" id="LLXL01003288">
    <property type="protein sequence ID" value="PKK58963.1"/>
    <property type="molecule type" value="Genomic_DNA"/>
</dbReference>
<accession>A0A2N1MBE3</accession>
<comment type="caution">
    <text evidence="1">The sequence shown here is derived from an EMBL/GenBank/DDBJ whole genome shotgun (WGS) entry which is preliminary data.</text>
</comment>
<dbReference type="VEuPathDB" id="FungiDB:FUN_010934"/>
<dbReference type="AlphaFoldDB" id="A0A2N1MBE3"/>